<evidence type="ECO:0000256" key="5">
    <source>
        <dbReference type="ARBA" id="ARBA00022801"/>
    </source>
</evidence>
<organism evidence="10 11">
    <name type="scientific">Paralvinella palmiformis</name>
    <dbReference type="NCBI Taxonomy" id="53620"/>
    <lineage>
        <taxon>Eukaryota</taxon>
        <taxon>Metazoa</taxon>
        <taxon>Spiralia</taxon>
        <taxon>Lophotrochozoa</taxon>
        <taxon>Annelida</taxon>
        <taxon>Polychaeta</taxon>
        <taxon>Sedentaria</taxon>
        <taxon>Canalipalpata</taxon>
        <taxon>Terebellida</taxon>
        <taxon>Terebelliformia</taxon>
        <taxon>Alvinellidae</taxon>
        <taxon>Paralvinella</taxon>
    </lineage>
</organism>
<accession>A0AAD9IUE0</accession>
<dbReference type="Gene3D" id="1.10.530.10">
    <property type="match status" value="1"/>
</dbReference>
<evidence type="ECO:0000256" key="3">
    <source>
        <dbReference type="ARBA" id="ARBA00022529"/>
    </source>
</evidence>
<dbReference type="Proteomes" id="UP001208570">
    <property type="component" value="Unassembled WGS sequence"/>
</dbReference>
<evidence type="ECO:0000256" key="9">
    <source>
        <dbReference type="SAM" id="SignalP"/>
    </source>
</evidence>
<keyword evidence="5" id="KW-0378">Hydrolase</keyword>
<proteinExistence type="predicted"/>
<comment type="caution">
    <text evidence="10">The sequence shown here is derived from an EMBL/GenBank/DDBJ whole genome shotgun (WGS) entry which is preliminary data.</text>
</comment>
<name>A0AAD9IUE0_9ANNE</name>
<gene>
    <name evidence="10" type="ORF">LSH36_1413g00025</name>
</gene>
<evidence type="ECO:0000256" key="8">
    <source>
        <dbReference type="PIRSR" id="PIRSR608597-3"/>
    </source>
</evidence>
<evidence type="ECO:0000313" key="10">
    <source>
        <dbReference type="EMBL" id="KAK2140270.1"/>
    </source>
</evidence>
<protein>
    <recommendedName>
        <fullName evidence="2">lysozyme</fullName>
        <ecNumber evidence="2">3.2.1.17</ecNumber>
    </recommendedName>
</protein>
<keyword evidence="7" id="KW-0326">Glycosidase</keyword>
<dbReference type="PANTHER" id="PTHR11195">
    <property type="entry name" value="DESTABILASE-RELATED"/>
    <property type="match status" value="1"/>
</dbReference>
<evidence type="ECO:0000256" key="7">
    <source>
        <dbReference type="ARBA" id="ARBA00023295"/>
    </source>
</evidence>
<reference evidence="10" key="1">
    <citation type="journal article" date="2023" name="Mol. Biol. Evol.">
        <title>Third-Generation Sequencing Reveals the Adaptive Role of the Epigenome in Three Deep-Sea Polychaetes.</title>
        <authorList>
            <person name="Perez M."/>
            <person name="Aroh O."/>
            <person name="Sun Y."/>
            <person name="Lan Y."/>
            <person name="Juniper S.K."/>
            <person name="Young C.R."/>
            <person name="Angers B."/>
            <person name="Qian P.Y."/>
        </authorList>
    </citation>
    <scope>NUCLEOTIDE SEQUENCE</scope>
    <source>
        <strain evidence="10">P08H-3</strain>
    </source>
</reference>
<dbReference type="EC" id="3.2.1.17" evidence="2"/>
<evidence type="ECO:0000313" key="11">
    <source>
        <dbReference type="Proteomes" id="UP001208570"/>
    </source>
</evidence>
<dbReference type="PROSITE" id="PS51909">
    <property type="entry name" value="LYSOZYME_I"/>
    <property type="match status" value="1"/>
</dbReference>
<evidence type="ECO:0000256" key="6">
    <source>
        <dbReference type="ARBA" id="ARBA00023157"/>
    </source>
</evidence>
<keyword evidence="9" id="KW-0732">Signal</keyword>
<evidence type="ECO:0000256" key="4">
    <source>
        <dbReference type="ARBA" id="ARBA00022638"/>
    </source>
</evidence>
<dbReference type="EMBL" id="JAODUP010001412">
    <property type="protein sequence ID" value="KAK2140270.1"/>
    <property type="molecule type" value="Genomic_DNA"/>
</dbReference>
<dbReference type="GO" id="GO:0003796">
    <property type="term" value="F:lysozyme activity"/>
    <property type="evidence" value="ECO:0007669"/>
    <property type="project" value="UniProtKB-EC"/>
</dbReference>
<evidence type="ECO:0000256" key="2">
    <source>
        <dbReference type="ARBA" id="ARBA00012732"/>
    </source>
</evidence>
<dbReference type="Pfam" id="PF05497">
    <property type="entry name" value="Destabilase"/>
    <property type="match status" value="1"/>
</dbReference>
<keyword evidence="6 8" id="KW-1015">Disulfide bond</keyword>
<feature type="disulfide bond" evidence="8">
    <location>
        <begin position="27"/>
        <end position="33"/>
    </location>
</feature>
<dbReference type="PANTHER" id="PTHR11195:SF13">
    <property type="entry name" value="INVERTEBRATE-TYPE LYSOZYME 2-RELATED"/>
    <property type="match status" value="1"/>
</dbReference>
<dbReference type="GO" id="GO:0031640">
    <property type="term" value="P:killing of cells of another organism"/>
    <property type="evidence" value="ECO:0007669"/>
    <property type="project" value="UniProtKB-KW"/>
</dbReference>
<keyword evidence="11" id="KW-1185">Reference proteome</keyword>
<evidence type="ECO:0000256" key="1">
    <source>
        <dbReference type="ARBA" id="ARBA00000632"/>
    </source>
</evidence>
<dbReference type="GO" id="GO:0042742">
    <property type="term" value="P:defense response to bacterium"/>
    <property type="evidence" value="ECO:0007669"/>
    <property type="project" value="UniProtKB-KW"/>
</dbReference>
<feature type="signal peptide" evidence="9">
    <location>
        <begin position="1"/>
        <end position="15"/>
    </location>
</feature>
<feature type="chain" id="PRO_5042266863" description="lysozyme" evidence="9">
    <location>
        <begin position="16"/>
        <end position="96"/>
    </location>
</feature>
<dbReference type="AlphaFoldDB" id="A0AAD9IUE0"/>
<dbReference type="InterPro" id="IPR008597">
    <property type="entry name" value="Invert_lysozyme"/>
</dbReference>
<sequence length="96" mass="11100">MLVVLIRYTITIGLAATSQVEVSWEACTKDMACSERCIKAYMKRYGKYCTKRREPTCEDYARIHNGGPRGCRHQSKYTKERNLQNYWAAVSRHGSC</sequence>
<keyword evidence="4" id="KW-0081">Bacteriolytic enzyme</keyword>
<keyword evidence="3" id="KW-0929">Antimicrobial</keyword>
<comment type="catalytic activity">
    <reaction evidence="1">
        <text>Hydrolysis of (1-&gt;4)-beta-linkages between N-acetylmuramic acid and N-acetyl-D-glucosamine residues in a peptidoglycan and between N-acetyl-D-glucosamine residues in chitodextrins.</text>
        <dbReference type="EC" id="3.2.1.17"/>
    </reaction>
</comment>